<protein>
    <submittedName>
        <fullName evidence="1">Uncharacterized protein</fullName>
    </submittedName>
</protein>
<organism evidence="1 2">
    <name type="scientific">Candidatus Electrothrix marina</name>
    <dbReference type="NCBI Taxonomy" id="1859130"/>
    <lineage>
        <taxon>Bacteria</taxon>
        <taxon>Pseudomonadati</taxon>
        <taxon>Thermodesulfobacteriota</taxon>
        <taxon>Desulfobulbia</taxon>
        <taxon>Desulfobulbales</taxon>
        <taxon>Desulfobulbaceae</taxon>
        <taxon>Candidatus Electrothrix</taxon>
    </lineage>
</organism>
<comment type="caution">
    <text evidence="1">The sequence shown here is derived from an EMBL/GenBank/DDBJ whole genome shotgun (WGS) entry which is preliminary data.</text>
</comment>
<dbReference type="EMBL" id="MTKQ01000069">
    <property type="protein sequence ID" value="RWX48653.1"/>
    <property type="molecule type" value="Genomic_DNA"/>
</dbReference>
<evidence type="ECO:0000313" key="1">
    <source>
        <dbReference type="EMBL" id="RWX48653.1"/>
    </source>
</evidence>
<sequence length="45" mass="4858">MRYSIKKAIGSTVQGFVDSGAKTSFTQKELNALDVKIPKINLTSA</sequence>
<gene>
    <name evidence="1" type="ORF">VT99_10691</name>
</gene>
<evidence type="ECO:0000313" key="2">
    <source>
        <dbReference type="Proteomes" id="UP000286862"/>
    </source>
</evidence>
<dbReference type="AlphaFoldDB" id="A0A444J6G3"/>
<dbReference type="Proteomes" id="UP000286862">
    <property type="component" value="Unassembled WGS sequence"/>
</dbReference>
<reference evidence="1 2" key="1">
    <citation type="submission" date="2017-01" db="EMBL/GenBank/DDBJ databases">
        <title>The cable genome- insights into the physiology and evolution of filamentous bacteria capable of sulfide oxidation via long distance electron transfer.</title>
        <authorList>
            <person name="Schreiber L."/>
            <person name="Bjerg J.T."/>
            <person name="Boggild A."/>
            <person name="Van De Vossenberg J."/>
            <person name="Meysman F."/>
            <person name="Nielsen L.P."/>
            <person name="Schramm A."/>
            <person name="Kjeldsen K.U."/>
        </authorList>
    </citation>
    <scope>NUCLEOTIDE SEQUENCE [LARGE SCALE GENOMIC DNA]</scope>
    <source>
        <strain evidence="1">A2</strain>
    </source>
</reference>
<proteinExistence type="predicted"/>
<accession>A0A444J6G3</accession>
<name>A0A444J6G3_9BACT</name>